<comment type="caution">
    <text evidence="2">The sequence shown here is derived from an EMBL/GenBank/DDBJ whole genome shotgun (WGS) entry which is preliminary data.</text>
</comment>
<evidence type="ECO:0000256" key="1">
    <source>
        <dbReference type="SAM" id="Phobius"/>
    </source>
</evidence>
<dbReference type="HOGENOM" id="CLU_1934193_0_0_7"/>
<keyword evidence="1" id="KW-0812">Transmembrane</keyword>
<feature type="transmembrane region" description="Helical" evidence="1">
    <location>
        <begin position="92"/>
        <end position="117"/>
    </location>
</feature>
<gene>
    <name evidence="2" type="ORF">ETSY2_16965</name>
</gene>
<sequence length="130" mass="14696">MIEAYHKITDFCNRRGKDPVIRNHAFCMYIETLSQALASHENPTPMRMETTSAALLTEQAIEGYVSRAETLVDNITVAVVNPYIRKRTTQDFWLAVASSVVGSFLFALGLALVFWLAKDQIRAWLQTLSE</sequence>
<proteinExistence type="predicted"/>
<keyword evidence="1" id="KW-0472">Membrane</keyword>
<accession>W4M8C9</accession>
<keyword evidence="3" id="KW-1185">Reference proteome</keyword>
<dbReference type="EMBL" id="AZHX01000689">
    <property type="protein sequence ID" value="ETX06455.1"/>
    <property type="molecule type" value="Genomic_DNA"/>
</dbReference>
<protein>
    <submittedName>
        <fullName evidence="2">Uncharacterized protein</fullName>
    </submittedName>
</protein>
<evidence type="ECO:0000313" key="2">
    <source>
        <dbReference type="EMBL" id="ETX06455.1"/>
    </source>
</evidence>
<name>W4M8C9_9BACT</name>
<dbReference type="AlphaFoldDB" id="W4M8C9"/>
<evidence type="ECO:0000313" key="3">
    <source>
        <dbReference type="Proteomes" id="UP000019140"/>
    </source>
</evidence>
<keyword evidence="1" id="KW-1133">Transmembrane helix</keyword>
<organism evidence="2 3">
    <name type="scientific">Candidatus Entotheonella gemina</name>
    <dbReference type="NCBI Taxonomy" id="1429439"/>
    <lineage>
        <taxon>Bacteria</taxon>
        <taxon>Pseudomonadati</taxon>
        <taxon>Nitrospinota/Tectimicrobiota group</taxon>
        <taxon>Candidatus Tectimicrobiota</taxon>
        <taxon>Candidatus Entotheonellia</taxon>
        <taxon>Candidatus Entotheonellales</taxon>
        <taxon>Candidatus Entotheonellaceae</taxon>
        <taxon>Candidatus Entotheonella</taxon>
    </lineage>
</organism>
<reference evidence="2 3" key="1">
    <citation type="journal article" date="2014" name="Nature">
        <title>An environmental bacterial taxon with a large and distinct metabolic repertoire.</title>
        <authorList>
            <person name="Wilson M.C."/>
            <person name="Mori T."/>
            <person name="Ruckert C."/>
            <person name="Uria A.R."/>
            <person name="Helf M.J."/>
            <person name="Takada K."/>
            <person name="Gernert C."/>
            <person name="Steffens U.A."/>
            <person name="Heycke N."/>
            <person name="Schmitt S."/>
            <person name="Rinke C."/>
            <person name="Helfrich E.J."/>
            <person name="Brachmann A.O."/>
            <person name="Gurgui C."/>
            <person name="Wakimoto T."/>
            <person name="Kracht M."/>
            <person name="Crusemann M."/>
            <person name="Hentschel U."/>
            <person name="Abe I."/>
            <person name="Matsunaga S."/>
            <person name="Kalinowski J."/>
            <person name="Takeyama H."/>
            <person name="Piel J."/>
        </authorList>
    </citation>
    <scope>NUCLEOTIDE SEQUENCE [LARGE SCALE GENOMIC DNA]</scope>
    <source>
        <strain evidence="3">TSY2</strain>
    </source>
</reference>
<dbReference type="Proteomes" id="UP000019140">
    <property type="component" value="Unassembled WGS sequence"/>
</dbReference>